<keyword evidence="2" id="KW-0472">Membrane</keyword>
<dbReference type="NCBIfam" id="TIGR02532">
    <property type="entry name" value="IV_pilin_GFxxxE"/>
    <property type="match status" value="1"/>
</dbReference>
<comment type="caution">
    <text evidence="3">The sequence shown here is derived from an EMBL/GenBank/DDBJ whole genome shotgun (WGS) entry which is preliminary data.</text>
</comment>
<dbReference type="PROSITE" id="PS00409">
    <property type="entry name" value="PROKAR_NTER_METHYL"/>
    <property type="match status" value="1"/>
</dbReference>
<dbReference type="PANTHER" id="PTHR30093">
    <property type="entry name" value="GENERAL SECRETION PATHWAY PROTEIN G"/>
    <property type="match status" value="1"/>
</dbReference>
<evidence type="ECO:0000256" key="2">
    <source>
        <dbReference type="SAM" id="Phobius"/>
    </source>
</evidence>
<reference evidence="3 4" key="1">
    <citation type="journal article" date="2019" name="Int. J. Syst. Evol. Microbiol.">
        <title>The Global Catalogue of Microorganisms (GCM) 10K type strain sequencing project: providing services to taxonomists for standard genome sequencing and annotation.</title>
        <authorList>
            <consortium name="The Broad Institute Genomics Platform"/>
            <consortium name="The Broad Institute Genome Sequencing Center for Infectious Disease"/>
            <person name="Wu L."/>
            <person name="Ma J."/>
        </authorList>
    </citation>
    <scope>NUCLEOTIDE SEQUENCE [LARGE SCALE GENOMIC DNA]</scope>
    <source>
        <strain evidence="3 4">JCM 1405</strain>
    </source>
</reference>
<dbReference type="Gene3D" id="3.30.700.10">
    <property type="entry name" value="Glycoprotein, Type 4 Pilin"/>
    <property type="match status" value="1"/>
</dbReference>
<name>A0ABN1IMV4_9CLOT</name>
<dbReference type="Proteomes" id="UP001500339">
    <property type="component" value="Unassembled WGS sequence"/>
</dbReference>
<organism evidence="3 4">
    <name type="scientific">Clostridium malenominatum</name>
    <dbReference type="NCBI Taxonomy" id="1539"/>
    <lineage>
        <taxon>Bacteria</taxon>
        <taxon>Bacillati</taxon>
        <taxon>Bacillota</taxon>
        <taxon>Clostridia</taxon>
        <taxon>Eubacteriales</taxon>
        <taxon>Clostridiaceae</taxon>
        <taxon>Clostridium</taxon>
    </lineage>
</organism>
<dbReference type="RefSeq" id="WP_343765867.1">
    <property type="nucleotide sequence ID" value="NZ_BAAACF010000001.1"/>
</dbReference>
<dbReference type="InterPro" id="IPR012902">
    <property type="entry name" value="N_methyl_site"/>
</dbReference>
<feature type="transmembrane region" description="Helical" evidence="2">
    <location>
        <begin position="7"/>
        <end position="28"/>
    </location>
</feature>
<gene>
    <name evidence="3" type="ORF">GCM10008905_03580</name>
</gene>
<keyword evidence="2" id="KW-0812">Transmembrane</keyword>
<sequence length="165" mass="18048">MKNIKKGFTLVELLVVIAIIAILAAIIAPNAFKAIEKSKVATAESDYKAIKTAALGHYADNGQWATTPATNANPAFVTDYLEKWPSKNPWGGTYTFKNNVGVENDSLPVTTPEVNKNYKYLELNKVPAKAIQRLDADLDGNENGNTGIVRYNSNSDIVYIIISEQ</sequence>
<keyword evidence="4" id="KW-1185">Reference proteome</keyword>
<dbReference type="EMBL" id="BAAACF010000001">
    <property type="protein sequence ID" value="GAA0717705.1"/>
    <property type="molecule type" value="Genomic_DNA"/>
</dbReference>
<keyword evidence="2" id="KW-1133">Transmembrane helix</keyword>
<keyword evidence="1" id="KW-0488">Methylation</keyword>
<dbReference type="InterPro" id="IPR000983">
    <property type="entry name" value="Bac_GSPG_pilin"/>
</dbReference>
<dbReference type="Pfam" id="PF22434">
    <property type="entry name" value="PilW_C"/>
    <property type="match status" value="1"/>
</dbReference>
<evidence type="ECO:0000256" key="1">
    <source>
        <dbReference type="ARBA" id="ARBA00022481"/>
    </source>
</evidence>
<evidence type="ECO:0000313" key="3">
    <source>
        <dbReference type="EMBL" id="GAA0717705.1"/>
    </source>
</evidence>
<evidence type="ECO:0000313" key="4">
    <source>
        <dbReference type="Proteomes" id="UP001500339"/>
    </source>
</evidence>
<dbReference type="InterPro" id="IPR045584">
    <property type="entry name" value="Pilin-like"/>
</dbReference>
<proteinExistence type="predicted"/>
<dbReference type="Pfam" id="PF07963">
    <property type="entry name" value="N_methyl"/>
    <property type="match status" value="1"/>
</dbReference>
<dbReference type="SUPFAM" id="SSF54523">
    <property type="entry name" value="Pili subunits"/>
    <property type="match status" value="1"/>
</dbReference>
<accession>A0ABN1IMV4</accession>
<protein>
    <submittedName>
        <fullName evidence="3">Prepilin-type N-terminal cleavage/methylation domain-containing protein</fullName>
    </submittedName>
</protein>
<dbReference type="PRINTS" id="PR00813">
    <property type="entry name" value="BCTERIALGSPG"/>
</dbReference>